<proteinExistence type="predicted"/>
<dbReference type="RefSeq" id="WP_009950295.1">
    <property type="nucleotide sequence ID" value="NZ_BAAAGS010000074.1"/>
</dbReference>
<dbReference type="SUPFAM" id="SSF53955">
    <property type="entry name" value="Lysozyme-like"/>
    <property type="match status" value="1"/>
</dbReference>
<accession>A0ABP3P5H1</accession>
<dbReference type="InterPro" id="IPR023346">
    <property type="entry name" value="Lysozyme-like_dom_sf"/>
</dbReference>
<evidence type="ECO:0000313" key="2">
    <source>
        <dbReference type="EMBL" id="GAA0557602.1"/>
    </source>
</evidence>
<evidence type="ECO:0008006" key="4">
    <source>
        <dbReference type="Google" id="ProtNLM"/>
    </source>
</evidence>
<keyword evidence="3" id="KW-1185">Reference proteome</keyword>
<organism evidence="2 3">
    <name type="scientific">Saccharopolyspora erythraea</name>
    <name type="common">Streptomyces erythraeus</name>
    <dbReference type="NCBI Taxonomy" id="1836"/>
    <lineage>
        <taxon>Bacteria</taxon>
        <taxon>Bacillati</taxon>
        <taxon>Actinomycetota</taxon>
        <taxon>Actinomycetes</taxon>
        <taxon>Pseudonocardiales</taxon>
        <taxon>Pseudonocardiaceae</taxon>
        <taxon>Saccharopolyspora</taxon>
    </lineage>
</organism>
<protein>
    <recommendedName>
        <fullName evidence="4">WXG100 family type VII secretion target</fullName>
    </recommendedName>
</protein>
<evidence type="ECO:0000313" key="3">
    <source>
        <dbReference type="Proteomes" id="UP001500729"/>
    </source>
</evidence>
<dbReference type="EMBL" id="BAAAGS010000074">
    <property type="protein sequence ID" value="GAA0557602.1"/>
    <property type="molecule type" value="Genomic_DNA"/>
</dbReference>
<reference evidence="3" key="1">
    <citation type="journal article" date="2019" name="Int. J. Syst. Evol. Microbiol.">
        <title>The Global Catalogue of Microorganisms (GCM) 10K type strain sequencing project: providing services to taxonomists for standard genome sequencing and annotation.</title>
        <authorList>
            <consortium name="The Broad Institute Genomics Platform"/>
            <consortium name="The Broad Institute Genome Sequencing Center for Infectious Disease"/>
            <person name="Wu L."/>
            <person name="Ma J."/>
        </authorList>
    </citation>
    <scope>NUCLEOTIDE SEQUENCE [LARGE SCALE GENOMIC DNA]</scope>
    <source>
        <strain evidence="3">JCM 10303</strain>
    </source>
</reference>
<evidence type="ECO:0000256" key="1">
    <source>
        <dbReference type="SAM" id="MobiDB-lite"/>
    </source>
</evidence>
<gene>
    <name evidence="2" type="ORF">GCM10009533_63980</name>
</gene>
<name>A0ABP3P5H1_SACER</name>
<dbReference type="Gene3D" id="1.10.530.10">
    <property type="match status" value="1"/>
</dbReference>
<feature type="region of interest" description="Disordered" evidence="1">
    <location>
        <begin position="216"/>
        <end position="243"/>
    </location>
</feature>
<comment type="caution">
    <text evidence="2">The sequence shown here is derived from an EMBL/GenBank/DDBJ whole genome shotgun (WGS) entry which is preliminary data.</text>
</comment>
<sequence>MAYYADVEFLEEAAPELVMRNGDEFRRMHNLLESVKPSVRRAKDETRWQGGGREQYDARLDDVSGLVDALSTAFAKAGRALTDYSPKLGEAQRIMREGKATERKLADEIGKVADAVTRTAQEAEPMRQWEDIRATTGFFDWIAELGMDVDSIRANAERFYEQTKSSFEKAKTIEENARRACLAELGDGYEALPDFRANSKDAAAIIAGVDEVTKEAGEARGDDNVALPGSGPKSDVQASDPNAKVSPTLKRFQEIAAGLPEGTTTSYFLTENSDDFRRQWIHDNKAAINAAAEETGLPPELVAGIAWQEVGGKGRVWDDLAQTGRDMAEDGWLPVTPENLPSRLGGSPDDVSYGPLSIQTRRAAEVLGYDPEHLTDEQRDEIRAAAEDPRTNVLISAQHLADLKAQSGYADVPPEKMTDEQRKEMYAEIGARYNGGPNWNTNPDAAAYGKTLVQHLPEARKALQ</sequence>
<dbReference type="Proteomes" id="UP001500729">
    <property type="component" value="Unassembled WGS sequence"/>
</dbReference>